<dbReference type="PANTHER" id="PTHR11963">
    <property type="entry name" value="LEUCINE AMINOPEPTIDASE-RELATED"/>
    <property type="match status" value="1"/>
</dbReference>
<comment type="catalytic activity">
    <reaction evidence="1 8">
        <text>Release of an N-terminal amino acid, Xaa-|-Yaa-, in which Xaa is preferably Leu, but may be other amino acids including Pro although not Arg or Lys, and Yaa may be Pro. Amino acid amides and methyl esters are also readily hydrolyzed, but rates on arylamides are exceedingly low.</text>
        <dbReference type="EC" id="3.4.11.1"/>
    </reaction>
</comment>
<evidence type="ECO:0000256" key="8">
    <source>
        <dbReference type="HAMAP-Rule" id="MF_00181"/>
    </source>
</evidence>
<comment type="caution">
    <text evidence="10">The sequence shown here is derived from an EMBL/GenBank/DDBJ whole genome shotgun (WGS) entry which is preliminary data.</text>
</comment>
<comment type="cofactor">
    <cofactor evidence="8">
        <name>Mn(2+)</name>
        <dbReference type="ChEBI" id="CHEBI:29035"/>
    </cofactor>
    <text evidence="8">Binds 2 manganese ions per subunit.</text>
</comment>
<dbReference type="PRINTS" id="PR00481">
    <property type="entry name" value="LAMNOPPTDASE"/>
</dbReference>
<dbReference type="Pfam" id="PF00883">
    <property type="entry name" value="Peptidase_M17"/>
    <property type="match status" value="1"/>
</dbReference>
<keyword evidence="8" id="KW-0464">Manganese</keyword>
<dbReference type="CDD" id="cd00433">
    <property type="entry name" value="Peptidase_M17"/>
    <property type="match status" value="1"/>
</dbReference>
<comment type="function">
    <text evidence="7 8">Presumably involved in the processing and regular turnover of intracellular proteins. Catalyzes the removal of unsubstituted N-terminal amino acids from various peptides.</text>
</comment>
<reference evidence="10" key="1">
    <citation type="submission" date="2010-08" db="EMBL/GenBank/DDBJ databases">
        <authorList>
            <person name="Weinstock G."/>
            <person name="Sodergren E."/>
            <person name="Clifton S."/>
            <person name="Fulton L."/>
            <person name="Fulton B."/>
            <person name="Courtney L."/>
            <person name="Fronick C."/>
            <person name="Harrison M."/>
            <person name="Strong C."/>
            <person name="Farmer C."/>
            <person name="Delahaunty K."/>
            <person name="Markovic C."/>
            <person name="Hall O."/>
            <person name="Minx P."/>
            <person name="Tomlinson C."/>
            <person name="Mitreva M."/>
            <person name="Hou S."/>
            <person name="Chen J."/>
            <person name="Wollam A."/>
            <person name="Pepin K.H."/>
            <person name="Johnson M."/>
            <person name="Bhonagiri V."/>
            <person name="Zhang X."/>
            <person name="Suruliraj S."/>
            <person name="Warren W."/>
            <person name="Chinwalla A."/>
            <person name="Mardis E.R."/>
            <person name="Wilson R.K."/>
        </authorList>
    </citation>
    <scope>NUCLEOTIDE SEQUENCE [LARGE SCALE GENOMIC DNA]</scope>
    <source>
        <strain evidence="10">HL044PA1</strain>
    </source>
</reference>
<feature type="active site" evidence="8">
    <location>
        <position position="305"/>
    </location>
</feature>
<dbReference type="Gene3D" id="3.40.220.10">
    <property type="entry name" value="Leucine Aminopeptidase, subunit E, domain 1"/>
    <property type="match status" value="1"/>
</dbReference>
<evidence type="ECO:0000256" key="4">
    <source>
        <dbReference type="ARBA" id="ARBA00022438"/>
    </source>
</evidence>
<evidence type="ECO:0000256" key="7">
    <source>
        <dbReference type="ARBA" id="ARBA00049972"/>
    </source>
</evidence>
<dbReference type="InterPro" id="IPR011356">
    <property type="entry name" value="Leucine_aapep/pepB"/>
</dbReference>
<dbReference type="EC" id="3.4.11.10" evidence="8"/>
<dbReference type="Gene3D" id="3.40.630.10">
    <property type="entry name" value="Zn peptidases"/>
    <property type="match status" value="1"/>
</dbReference>
<feature type="binding site" evidence="8">
    <location>
        <position position="293"/>
    </location>
    <ligand>
        <name>Mn(2+)</name>
        <dbReference type="ChEBI" id="CHEBI:29035"/>
        <label>2</label>
    </ligand>
</feature>
<dbReference type="PANTHER" id="PTHR11963:SF23">
    <property type="entry name" value="CYTOSOL AMINOPEPTIDASE"/>
    <property type="match status" value="1"/>
</dbReference>
<proteinExistence type="inferred from homology"/>
<dbReference type="HAMAP" id="MF_00181">
    <property type="entry name" value="Cytosol_peptidase_M17"/>
    <property type="match status" value="1"/>
</dbReference>
<dbReference type="EC" id="3.4.11.1" evidence="8"/>
<feature type="active site" evidence="8">
    <location>
        <position position="379"/>
    </location>
</feature>
<keyword evidence="6 8" id="KW-0378">Hydrolase</keyword>
<feature type="domain" description="Cytosol aminopeptidase" evidence="9">
    <location>
        <begin position="373"/>
        <end position="380"/>
    </location>
</feature>
<dbReference type="InterPro" id="IPR000819">
    <property type="entry name" value="Peptidase_M17_C"/>
</dbReference>
<feature type="binding site" evidence="8">
    <location>
        <position position="298"/>
    </location>
    <ligand>
        <name>Mn(2+)</name>
        <dbReference type="ChEBI" id="CHEBI:29035"/>
        <label>1</label>
    </ligand>
</feature>
<protein>
    <recommendedName>
        <fullName evidence="8">Probable cytosol aminopeptidase</fullName>
        <ecNumber evidence="8">3.4.11.1</ecNumber>
    </recommendedName>
    <alternativeName>
        <fullName evidence="8">Leucine aminopeptidase</fullName>
        <shortName evidence="8">LAP</shortName>
        <ecNumber evidence="8">3.4.11.10</ecNumber>
    </alternativeName>
    <alternativeName>
        <fullName evidence="8">Leucyl aminopeptidase</fullName>
    </alternativeName>
</protein>
<keyword evidence="5 8" id="KW-0645">Protease</keyword>
<organism evidence="10 11">
    <name type="scientific">Cutibacterium modestum HL044PA1</name>
    <dbReference type="NCBI Taxonomy" id="765109"/>
    <lineage>
        <taxon>Bacteria</taxon>
        <taxon>Bacillati</taxon>
        <taxon>Actinomycetota</taxon>
        <taxon>Actinomycetes</taxon>
        <taxon>Propionibacteriales</taxon>
        <taxon>Propionibacteriaceae</taxon>
        <taxon>Cutibacterium</taxon>
        <taxon>Cutibacterium modestum</taxon>
    </lineage>
</organism>
<dbReference type="NCBIfam" id="NF002073">
    <property type="entry name" value="PRK00913.1-2"/>
    <property type="match status" value="1"/>
</dbReference>
<dbReference type="Proteomes" id="UP000003179">
    <property type="component" value="Unassembled WGS sequence"/>
</dbReference>
<sequence length="527" mass="54344">MTGPIPKYLKYLPNRTVHRMRGILVANSIQLPIRPRPDLKVSRNANGADVVIAGLVEGSQGPVVQGLAPRAVKEAEETFGAPLAEVAIRAGGSTKIGSTVVLPWSGNSLVLVGCGAGGFDGETLRKAAGSGARVAADLSHGTSLKVAVDMGTGSAEQVRIAAEGALLGCYRVPTITATSNEPEVSTVTIVSNARGAKPELDKARILADAVYTARDWVDAPANLLYPKTFATSVQSWCKNLSNVTVDVLDEKALTREGFGGILAVGGGSAHSPRLVRVEYAPEGATTTLALVGKGITFDSGGLNIKTADGMYTMKCDMGGAAAVLAAVGAIARLGLNVRVIVYGCMAENMPSGSAWHPSDVVTMYGGTTVENGNSDAEGRIVMADGLARACEDDPDFIVDISTLTGACMVALGNHTAGVMTSGAQAADTLLDASEAAGEDFWELPITKEVREGLHSDIADVKSSGTREGGAMLAAAFLQRFVTPGTDWAHLDIAGPAYNGASAHDYTPIQGTGFGVRTLVQLAAHLAD</sequence>
<keyword evidence="11" id="KW-1185">Reference proteome</keyword>
<feature type="binding site" evidence="8">
    <location>
        <position position="316"/>
    </location>
    <ligand>
        <name>Mn(2+)</name>
        <dbReference type="ChEBI" id="CHEBI:29035"/>
        <label>2</label>
    </ligand>
</feature>
<evidence type="ECO:0000313" key="10">
    <source>
        <dbReference type="EMBL" id="EFS93356.1"/>
    </source>
</evidence>
<accession>A0ABP2KCJ5</accession>
<gene>
    <name evidence="8" type="primary">pepA</name>
    <name evidence="10" type="ORF">HMPREF9607_00569</name>
</gene>
<evidence type="ECO:0000313" key="11">
    <source>
        <dbReference type="Proteomes" id="UP000003179"/>
    </source>
</evidence>
<keyword evidence="8" id="KW-0963">Cytoplasm</keyword>
<keyword evidence="4 8" id="KW-0031">Aminopeptidase</keyword>
<feature type="binding site" evidence="8">
    <location>
        <position position="377"/>
    </location>
    <ligand>
        <name>Mn(2+)</name>
        <dbReference type="ChEBI" id="CHEBI:29035"/>
        <label>1</label>
    </ligand>
</feature>
<feature type="binding site" evidence="8">
    <location>
        <position position="298"/>
    </location>
    <ligand>
        <name>Mn(2+)</name>
        <dbReference type="ChEBI" id="CHEBI:29035"/>
        <label>2</label>
    </ligand>
</feature>
<dbReference type="Pfam" id="PF02789">
    <property type="entry name" value="Peptidase_M17_N"/>
    <property type="match status" value="1"/>
</dbReference>
<evidence type="ECO:0000256" key="3">
    <source>
        <dbReference type="ARBA" id="ARBA00009528"/>
    </source>
</evidence>
<dbReference type="EMBL" id="ADZU01000011">
    <property type="protein sequence ID" value="EFS93356.1"/>
    <property type="molecule type" value="Genomic_DNA"/>
</dbReference>
<comment type="similarity">
    <text evidence="3 8">Belongs to the peptidase M17 family.</text>
</comment>
<dbReference type="InterPro" id="IPR043472">
    <property type="entry name" value="Macro_dom-like"/>
</dbReference>
<dbReference type="InterPro" id="IPR008283">
    <property type="entry name" value="Peptidase_M17_N"/>
</dbReference>
<name>A0ABP2KCJ5_9ACTN</name>
<feature type="binding site" evidence="8">
    <location>
        <position position="377"/>
    </location>
    <ligand>
        <name>Mn(2+)</name>
        <dbReference type="ChEBI" id="CHEBI:29035"/>
        <label>2</label>
    </ligand>
</feature>
<keyword evidence="8" id="KW-0479">Metal-binding</keyword>
<dbReference type="GO" id="GO:0004177">
    <property type="term" value="F:aminopeptidase activity"/>
    <property type="evidence" value="ECO:0007669"/>
    <property type="project" value="UniProtKB-KW"/>
</dbReference>
<evidence type="ECO:0000256" key="1">
    <source>
        <dbReference type="ARBA" id="ARBA00000135"/>
    </source>
</evidence>
<comment type="subcellular location">
    <subcellularLocation>
        <location evidence="8">Cytoplasm</location>
    </subcellularLocation>
</comment>
<dbReference type="PROSITE" id="PS00631">
    <property type="entry name" value="CYTOSOL_AP"/>
    <property type="match status" value="1"/>
</dbReference>
<dbReference type="InterPro" id="IPR023042">
    <property type="entry name" value="Peptidase_M17_leu_NH2_pept"/>
</dbReference>
<evidence type="ECO:0000256" key="6">
    <source>
        <dbReference type="ARBA" id="ARBA00022801"/>
    </source>
</evidence>
<dbReference type="SUPFAM" id="SSF52949">
    <property type="entry name" value="Macro domain-like"/>
    <property type="match status" value="1"/>
</dbReference>
<evidence type="ECO:0000256" key="2">
    <source>
        <dbReference type="ARBA" id="ARBA00000967"/>
    </source>
</evidence>
<evidence type="ECO:0000259" key="9">
    <source>
        <dbReference type="PROSITE" id="PS00631"/>
    </source>
</evidence>
<comment type="catalytic activity">
    <reaction evidence="2 8">
        <text>Release of an N-terminal amino acid, preferentially leucine, but not glutamic or aspartic acids.</text>
        <dbReference type="EC" id="3.4.11.10"/>
    </reaction>
</comment>
<evidence type="ECO:0000256" key="5">
    <source>
        <dbReference type="ARBA" id="ARBA00022670"/>
    </source>
</evidence>
<feature type="binding site" evidence="8">
    <location>
        <position position="375"/>
    </location>
    <ligand>
        <name>Mn(2+)</name>
        <dbReference type="ChEBI" id="CHEBI:29035"/>
        <label>1</label>
    </ligand>
</feature>
<dbReference type="SUPFAM" id="SSF53187">
    <property type="entry name" value="Zn-dependent exopeptidases"/>
    <property type="match status" value="1"/>
</dbReference>